<sequence>MPCKGCGTNCQCTSEKCGTGCKCDAQCKCPCKNQEQGKEGCC</sequence>
<comment type="caution">
    <text evidence="5">The sequence shown here is derived from an EMBL/GenBank/DDBJ whole genome shotgun (WGS) entry which is preliminary data.</text>
</comment>
<comment type="similarity">
    <text evidence="1">Belongs to the metallothionein superfamily. Type 5 family.</text>
</comment>
<reference evidence="5" key="1">
    <citation type="submission" date="2022-07" db="EMBL/GenBank/DDBJ databases">
        <authorList>
            <person name="Trinca V."/>
            <person name="Uliana J.V.C."/>
            <person name="Torres T.T."/>
            <person name="Ward R.J."/>
            <person name="Monesi N."/>
        </authorList>
    </citation>
    <scope>NUCLEOTIDE SEQUENCE</scope>
    <source>
        <strain evidence="5">HSMRA1968</strain>
        <tissue evidence="5">Whole embryos</tissue>
    </source>
</reference>
<accession>A0A9Q0N390</accession>
<feature type="non-terminal residue" evidence="5">
    <location>
        <position position="1"/>
    </location>
</feature>
<dbReference type="OrthoDB" id="7802073at2759"/>
<dbReference type="Proteomes" id="UP001151699">
    <property type="component" value="Chromosome B"/>
</dbReference>
<name>A0A9Q0N390_9DIPT</name>
<keyword evidence="3" id="KW-0479">Metal-binding</keyword>
<evidence type="ECO:0000256" key="1">
    <source>
        <dbReference type="ARBA" id="ARBA00009641"/>
    </source>
</evidence>
<organism evidence="5 6">
    <name type="scientific">Pseudolycoriella hygida</name>
    <dbReference type="NCBI Taxonomy" id="35572"/>
    <lineage>
        <taxon>Eukaryota</taxon>
        <taxon>Metazoa</taxon>
        <taxon>Ecdysozoa</taxon>
        <taxon>Arthropoda</taxon>
        <taxon>Hexapoda</taxon>
        <taxon>Insecta</taxon>
        <taxon>Pterygota</taxon>
        <taxon>Neoptera</taxon>
        <taxon>Endopterygota</taxon>
        <taxon>Diptera</taxon>
        <taxon>Nematocera</taxon>
        <taxon>Sciaroidea</taxon>
        <taxon>Sciaridae</taxon>
        <taxon>Pseudolycoriella</taxon>
    </lineage>
</organism>
<keyword evidence="2" id="KW-0104">Cadmium</keyword>
<dbReference type="GO" id="GO:0046872">
    <property type="term" value="F:metal ion binding"/>
    <property type="evidence" value="ECO:0007669"/>
    <property type="project" value="UniProtKB-KW"/>
</dbReference>
<dbReference type="EMBL" id="WJQU01000002">
    <property type="protein sequence ID" value="KAJ6642257.1"/>
    <property type="molecule type" value="Genomic_DNA"/>
</dbReference>
<evidence type="ECO:0000256" key="4">
    <source>
        <dbReference type="ARBA" id="ARBA00023008"/>
    </source>
</evidence>
<dbReference type="Pfam" id="PF02067">
    <property type="entry name" value="Metallothio_5"/>
    <property type="match status" value="1"/>
</dbReference>
<proteinExistence type="inferred from homology"/>
<dbReference type="InterPro" id="IPR000966">
    <property type="entry name" value="Metalthion_5"/>
</dbReference>
<protein>
    <submittedName>
        <fullName evidence="5">Metallothionein-2</fullName>
    </submittedName>
</protein>
<dbReference type="AlphaFoldDB" id="A0A9Q0N390"/>
<gene>
    <name evidence="5" type="primary">MtnB</name>
    <name evidence="5" type="ORF">Bhyg_07204</name>
</gene>
<keyword evidence="4" id="KW-0186">Copper</keyword>
<evidence type="ECO:0000256" key="3">
    <source>
        <dbReference type="ARBA" id="ARBA00022723"/>
    </source>
</evidence>
<evidence type="ECO:0000313" key="5">
    <source>
        <dbReference type="EMBL" id="KAJ6642257.1"/>
    </source>
</evidence>
<evidence type="ECO:0000313" key="6">
    <source>
        <dbReference type="Proteomes" id="UP001151699"/>
    </source>
</evidence>
<evidence type="ECO:0000256" key="2">
    <source>
        <dbReference type="ARBA" id="ARBA00022539"/>
    </source>
</evidence>
<keyword evidence="6" id="KW-1185">Reference proteome</keyword>